<accession>A0A4Y2H2P6</accession>
<evidence type="ECO:0000313" key="2">
    <source>
        <dbReference type="Proteomes" id="UP000499080"/>
    </source>
</evidence>
<proteinExistence type="predicted"/>
<dbReference type="Proteomes" id="UP000499080">
    <property type="component" value="Unassembled WGS sequence"/>
</dbReference>
<dbReference type="EMBL" id="BGPR01001671">
    <property type="protein sequence ID" value="GBM59216.1"/>
    <property type="molecule type" value="Genomic_DNA"/>
</dbReference>
<protein>
    <submittedName>
        <fullName evidence="1">Uncharacterized protein</fullName>
    </submittedName>
</protein>
<sequence>MTMTHVHRLTHSPDNPKYNYLDKWNLSLEPSGFEVDTLPLSHRGLRRQDNKLMKVQDDQKYPRYLMILLMNPWICLGSMNYKEP</sequence>
<evidence type="ECO:0000313" key="1">
    <source>
        <dbReference type="EMBL" id="GBM59216.1"/>
    </source>
</evidence>
<gene>
    <name evidence="1" type="ORF">AVEN_60410_1</name>
</gene>
<dbReference type="AlphaFoldDB" id="A0A4Y2H2P6"/>
<reference evidence="1 2" key="1">
    <citation type="journal article" date="2019" name="Sci. Rep.">
        <title>Orb-weaving spider Araneus ventricosus genome elucidates the spidroin gene catalogue.</title>
        <authorList>
            <person name="Kono N."/>
            <person name="Nakamura H."/>
            <person name="Ohtoshi R."/>
            <person name="Moran D.A.P."/>
            <person name="Shinohara A."/>
            <person name="Yoshida Y."/>
            <person name="Fujiwara M."/>
            <person name="Mori M."/>
            <person name="Tomita M."/>
            <person name="Arakawa K."/>
        </authorList>
    </citation>
    <scope>NUCLEOTIDE SEQUENCE [LARGE SCALE GENOMIC DNA]</scope>
</reference>
<keyword evidence="2" id="KW-1185">Reference proteome</keyword>
<name>A0A4Y2H2P6_ARAVE</name>
<organism evidence="1 2">
    <name type="scientific">Araneus ventricosus</name>
    <name type="common">Orbweaver spider</name>
    <name type="synonym">Epeira ventricosa</name>
    <dbReference type="NCBI Taxonomy" id="182803"/>
    <lineage>
        <taxon>Eukaryota</taxon>
        <taxon>Metazoa</taxon>
        <taxon>Ecdysozoa</taxon>
        <taxon>Arthropoda</taxon>
        <taxon>Chelicerata</taxon>
        <taxon>Arachnida</taxon>
        <taxon>Araneae</taxon>
        <taxon>Araneomorphae</taxon>
        <taxon>Entelegynae</taxon>
        <taxon>Araneoidea</taxon>
        <taxon>Araneidae</taxon>
        <taxon>Araneus</taxon>
    </lineage>
</organism>
<comment type="caution">
    <text evidence="1">The sequence shown here is derived from an EMBL/GenBank/DDBJ whole genome shotgun (WGS) entry which is preliminary data.</text>
</comment>